<dbReference type="Pfam" id="PF13609">
    <property type="entry name" value="Porin_4"/>
    <property type="match status" value="1"/>
</dbReference>
<dbReference type="SUPFAM" id="SSF56935">
    <property type="entry name" value="Porins"/>
    <property type="match status" value="1"/>
</dbReference>
<dbReference type="PANTHER" id="PTHR34501">
    <property type="entry name" value="PROTEIN YDDL-RELATED"/>
    <property type="match status" value="1"/>
</dbReference>
<dbReference type="InterPro" id="IPR050298">
    <property type="entry name" value="Gram-neg_bact_OMP"/>
</dbReference>
<keyword evidence="10" id="KW-0998">Cell outer membrane</keyword>
<proteinExistence type="predicted"/>
<evidence type="ECO:0000256" key="3">
    <source>
        <dbReference type="ARBA" id="ARBA00022448"/>
    </source>
</evidence>
<comment type="caution">
    <text evidence="13">The sequence shown here is derived from an EMBL/GenBank/DDBJ whole genome shotgun (WGS) entry which is preliminary data.</text>
</comment>
<dbReference type="PRINTS" id="PR00184">
    <property type="entry name" value="NEISSPPORIN"/>
</dbReference>
<organism evidence="13 14">
    <name type="scientific">Ottowia cancrivicina</name>
    <dbReference type="NCBI Taxonomy" id="3040346"/>
    <lineage>
        <taxon>Bacteria</taxon>
        <taxon>Pseudomonadati</taxon>
        <taxon>Pseudomonadota</taxon>
        <taxon>Betaproteobacteria</taxon>
        <taxon>Burkholderiales</taxon>
        <taxon>Comamonadaceae</taxon>
        <taxon>Ottowia</taxon>
    </lineage>
</organism>
<evidence type="ECO:0000256" key="6">
    <source>
        <dbReference type="ARBA" id="ARBA00022729"/>
    </source>
</evidence>
<evidence type="ECO:0000256" key="1">
    <source>
        <dbReference type="ARBA" id="ARBA00004571"/>
    </source>
</evidence>
<dbReference type="Proteomes" id="UP001237156">
    <property type="component" value="Unassembled WGS sequence"/>
</dbReference>
<dbReference type="Gene3D" id="2.40.160.10">
    <property type="entry name" value="Porin"/>
    <property type="match status" value="1"/>
</dbReference>
<reference evidence="13 14" key="1">
    <citation type="submission" date="2023-04" db="EMBL/GenBank/DDBJ databases">
        <title>Ottowia paracancer sp. nov., isolated from human stomach.</title>
        <authorList>
            <person name="Song Y."/>
        </authorList>
    </citation>
    <scope>NUCLEOTIDE SEQUENCE [LARGE SCALE GENOMIC DNA]</scope>
    <source>
        <strain evidence="13 14">10c7w1</strain>
    </source>
</reference>
<keyword evidence="4" id="KW-1134">Transmembrane beta strand</keyword>
<dbReference type="CDD" id="cd00342">
    <property type="entry name" value="gram_neg_porins"/>
    <property type="match status" value="1"/>
</dbReference>
<feature type="domain" description="Porin" evidence="12">
    <location>
        <begin position="15"/>
        <end position="303"/>
    </location>
</feature>
<evidence type="ECO:0000256" key="4">
    <source>
        <dbReference type="ARBA" id="ARBA00022452"/>
    </source>
</evidence>
<dbReference type="GO" id="GO:0009279">
    <property type="term" value="C:cell outer membrane"/>
    <property type="evidence" value="ECO:0007669"/>
    <property type="project" value="UniProtKB-SubCell"/>
</dbReference>
<keyword evidence="3" id="KW-0813">Transport</keyword>
<comment type="subunit">
    <text evidence="2">Homotrimer.</text>
</comment>
<evidence type="ECO:0000313" key="13">
    <source>
        <dbReference type="EMBL" id="MDG9698398.1"/>
    </source>
</evidence>
<keyword evidence="6 11" id="KW-0732">Signal</keyword>
<sequence length="320" mass="34722">MQKIFYSRPDRLALALLAASLFAPAVAQGQDGVTLYGRLDVNLTRARGQKWHMDRASHSRIGLRGSEDLGGGLRAQFQLESRISLKDGAVDAARPWGRQAWLGLRGPWGALRMGRSYSPSRHVASSYDAMDGGIGTPGTRALLLGHASATFVRFENGVYYETPRLAGLALSAAVSLHAAGGAKPRRRARSLRLHYRRGAADLSVAYGQPGEGGHVASAGLAWDFGFIKPMAQFHAGAREGRRRAAWQIGLALPSGAGEWRAAFSRLDDRGPAPQADRKLLALSYRHKLSRRTLLYATVAHDQARSQPGRKGIELGLRHSF</sequence>
<name>A0AAW6RDC3_9BURK</name>
<gene>
    <name evidence="13" type="ORF">QB898_01460</name>
</gene>
<protein>
    <submittedName>
        <fullName evidence="13">Porin</fullName>
    </submittedName>
</protein>
<evidence type="ECO:0000313" key="14">
    <source>
        <dbReference type="Proteomes" id="UP001237156"/>
    </source>
</evidence>
<dbReference type="PANTHER" id="PTHR34501:SF9">
    <property type="entry name" value="MAJOR OUTER MEMBRANE PROTEIN P.IA"/>
    <property type="match status" value="1"/>
</dbReference>
<evidence type="ECO:0000256" key="7">
    <source>
        <dbReference type="ARBA" id="ARBA00023065"/>
    </source>
</evidence>
<evidence type="ECO:0000256" key="10">
    <source>
        <dbReference type="ARBA" id="ARBA00023237"/>
    </source>
</evidence>
<keyword evidence="9" id="KW-0472">Membrane</keyword>
<dbReference type="EMBL" id="JARVII010000002">
    <property type="protein sequence ID" value="MDG9698398.1"/>
    <property type="molecule type" value="Genomic_DNA"/>
</dbReference>
<dbReference type="GO" id="GO:0006811">
    <property type="term" value="P:monoatomic ion transport"/>
    <property type="evidence" value="ECO:0007669"/>
    <property type="project" value="UniProtKB-KW"/>
</dbReference>
<evidence type="ECO:0000256" key="2">
    <source>
        <dbReference type="ARBA" id="ARBA00011233"/>
    </source>
</evidence>
<accession>A0AAW6RDC3</accession>
<comment type="subcellular location">
    <subcellularLocation>
        <location evidence="1">Cell outer membrane</location>
        <topology evidence="1">Multi-pass membrane protein</topology>
    </subcellularLocation>
</comment>
<evidence type="ECO:0000256" key="9">
    <source>
        <dbReference type="ARBA" id="ARBA00023136"/>
    </source>
</evidence>
<dbReference type="RefSeq" id="WP_279523515.1">
    <property type="nucleotide sequence ID" value="NZ_JARVII010000002.1"/>
</dbReference>
<evidence type="ECO:0000256" key="8">
    <source>
        <dbReference type="ARBA" id="ARBA00023114"/>
    </source>
</evidence>
<keyword evidence="7" id="KW-0406">Ion transport</keyword>
<dbReference type="InterPro" id="IPR033900">
    <property type="entry name" value="Gram_neg_porin_domain"/>
</dbReference>
<keyword evidence="14" id="KW-1185">Reference proteome</keyword>
<dbReference type="InterPro" id="IPR023614">
    <property type="entry name" value="Porin_dom_sf"/>
</dbReference>
<evidence type="ECO:0000259" key="12">
    <source>
        <dbReference type="Pfam" id="PF13609"/>
    </source>
</evidence>
<feature type="chain" id="PRO_5043599676" evidence="11">
    <location>
        <begin position="28"/>
        <end position="320"/>
    </location>
</feature>
<keyword evidence="8" id="KW-0626">Porin</keyword>
<dbReference type="GO" id="GO:0046930">
    <property type="term" value="C:pore complex"/>
    <property type="evidence" value="ECO:0007669"/>
    <property type="project" value="UniProtKB-KW"/>
</dbReference>
<keyword evidence="5" id="KW-0812">Transmembrane</keyword>
<evidence type="ECO:0000256" key="5">
    <source>
        <dbReference type="ARBA" id="ARBA00022692"/>
    </source>
</evidence>
<dbReference type="GO" id="GO:0015288">
    <property type="term" value="F:porin activity"/>
    <property type="evidence" value="ECO:0007669"/>
    <property type="project" value="UniProtKB-KW"/>
</dbReference>
<dbReference type="AlphaFoldDB" id="A0AAW6RDC3"/>
<feature type="signal peptide" evidence="11">
    <location>
        <begin position="1"/>
        <end position="27"/>
    </location>
</feature>
<evidence type="ECO:0000256" key="11">
    <source>
        <dbReference type="SAM" id="SignalP"/>
    </source>
</evidence>
<dbReference type="InterPro" id="IPR002299">
    <property type="entry name" value="Porin_Neis"/>
</dbReference>